<dbReference type="OrthoDB" id="5783498at2"/>
<evidence type="ECO:0000313" key="2">
    <source>
        <dbReference type="Proteomes" id="UP000286806"/>
    </source>
</evidence>
<protein>
    <submittedName>
        <fullName evidence="1">Uncharacterized protein</fullName>
    </submittedName>
</protein>
<organism evidence="1 2">
    <name type="scientific">Sulfuriferula multivorans</name>
    <dbReference type="NCBI Taxonomy" id="1559896"/>
    <lineage>
        <taxon>Bacteria</taxon>
        <taxon>Pseudomonadati</taxon>
        <taxon>Pseudomonadota</taxon>
        <taxon>Betaproteobacteria</taxon>
        <taxon>Nitrosomonadales</taxon>
        <taxon>Sulfuricellaceae</taxon>
        <taxon>Sulfuriferula</taxon>
    </lineage>
</organism>
<dbReference type="AlphaFoldDB" id="A0A401JB94"/>
<gene>
    <name evidence="1" type="ORF">SFMTTN_0617</name>
</gene>
<accession>A0A401JB94</accession>
<keyword evidence="2" id="KW-1185">Reference proteome</keyword>
<dbReference type="RefSeq" id="WP_124703659.1">
    <property type="nucleotide sequence ID" value="NZ_BGOW01000003.1"/>
</dbReference>
<dbReference type="EMBL" id="BGOW01000003">
    <property type="protein sequence ID" value="GBL44816.1"/>
    <property type="molecule type" value="Genomic_DNA"/>
</dbReference>
<dbReference type="Proteomes" id="UP000286806">
    <property type="component" value="Unassembled WGS sequence"/>
</dbReference>
<sequence length="144" mass="15977">MSLIINPNAPPVPPQEKRVTLKTRSGEMVSADLTLQDDKGRQSAAEYIHHLFRSIREKLGEVVITQVTESADPDDVAENKRRILYIAAFHDSMFGTFNRVTKLPEEERNEFVEIFLLAVATLMPGRNILVDLGKGTISDGAGLS</sequence>
<evidence type="ECO:0000313" key="1">
    <source>
        <dbReference type="EMBL" id="GBL44816.1"/>
    </source>
</evidence>
<proteinExistence type="predicted"/>
<comment type="caution">
    <text evidence="1">The sequence shown here is derived from an EMBL/GenBank/DDBJ whole genome shotgun (WGS) entry which is preliminary data.</text>
</comment>
<name>A0A401JB94_9PROT</name>
<reference evidence="1 2" key="1">
    <citation type="journal article" date="2019" name="Front. Microbiol.">
        <title>Genomes of Neutrophilic Sulfur-Oxidizing Chemolithoautotrophs Representing 9 Proteobacterial Species From 8 Genera.</title>
        <authorList>
            <person name="Watanabe T."/>
            <person name="Kojima H."/>
            <person name="Umezawa K."/>
            <person name="Hori C."/>
            <person name="Takasuka T.E."/>
            <person name="Kato Y."/>
            <person name="Fukui M."/>
        </authorList>
    </citation>
    <scope>NUCLEOTIDE SEQUENCE [LARGE SCALE GENOMIC DNA]</scope>
    <source>
        <strain evidence="1 2">TTN</strain>
    </source>
</reference>